<protein>
    <submittedName>
        <fullName evidence="1">Uncharacterized protein</fullName>
    </submittedName>
</protein>
<proteinExistence type="predicted"/>
<dbReference type="EMBL" id="PNBA02000011">
    <property type="protein sequence ID" value="KAG6406951.1"/>
    <property type="molecule type" value="Genomic_DNA"/>
</dbReference>
<gene>
    <name evidence="1" type="ORF">SASPL_129930</name>
</gene>
<dbReference type="PANTHER" id="PTHR48165:SF1">
    <property type="entry name" value="TRANSMEMBRANE PROTEIN"/>
    <property type="match status" value="1"/>
</dbReference>
<evidence type="ECO:0000313" key="1">
    <source>
        <dbReference type="EMBL" id="KAG6406951.1"/>
    </source>
</evidence>
<accession>A0A8X8X7X2</accession>
<dbReference type="Proteomes" id="UP000298416">
    <property type="component" value="Unassembled WGS sequence"/>
</dbReference>
<sequence length="95" mass="10236">MGLTRIMAAISKKKASRVADEELAAAGAPKSASTWNHGASFFCAIMLAPFSLFSCLSRPRINGPDGVWASAEMSQTSSELTHLMVRDSLRYAILM</sequence>
<reference evidence="1" key="1">
    <citation type="submission" date="2018-01" db="EMBL/GenBank/DDBJ databases">
        <authorList>
            <person name="Mao J.F."/>
        </authorList>
    </citation>
    <scope>NUCLEOTIDE SEQUENCE</scope>
    <source>
        <strain evidence="1">Huo1</strain>
        <tissue evidence="1">Leaf</tissue>
    </source>
</reference>
<dbReference type="AlphaFoldDB" id="A0A8X8X7X2"/>
<reference evidence="1" key="2">
    <citation type="submission" date="2020-08" db="EMBL/GenBank/DDBJ databases">
        <title>Plant Genome Project.</title>
        <authorList>
            <person name="Zhang R.-G."/>
        </authorList>
    </citation>
    <scope>NUCLEOTIDE SEQUENCE</scope>
    <source>
        <strain evidence="1">Huo1</strain>
        <tissue evidence="1">Leaf</tissue>
    </source>
</reference>
<keyword evidence="2" id="KW-1185">Reference proteome</keyword>
<evidence type="ECO:0000313" key="2">
    <source>
        <dbReference type="Proteomes" id="UP000298416"/>
    </source>
</evidence>
<name>A0A8X8X7X2_SALSN</name>
<organism evidence="1">
    <name type="scientific">Salvia splendens</name>
    <name type="common">Scarlet sage</name>
    <dbReference type="NCBI Taxonomy" id="180675"/>
    <lineage>
        <taxon>Eukaryota</taxon>
        <taxon>Viridiplantae</taxon>
        <taxon>Streptophyta</taxon>
        <taxon>Embryophyta</taxon>
        <taxon>Tracheophyta</taxon>
        <taxon>Spermatophyta</taxon>
        <taxon>Magnoliopsida</taxon>
        <taxon>eudicotyledons</taxon>
        <taxon>Gunneridae</taxon>
        <taxon>Pentapetalae</taxon>
        <taxon>asterids</taxon>
        <taxon>lamiids</taxon>
        <taxon>Lamiales</taxon>
        <taxon>Lamiaceae</taxon>
        <taxon>Nepetoideae</taxon>
        <taxon>Mentheae</taxon>
        <taxon>Salviinae</taxon>
        <taxon>Salvia</taxon>
        <taxon>Salvia subgen. Calosphace</taxon>
        <taxon>core Calosphace</taxon>
    </lineage>
</organism>
<dbReference type="PANTHER" id="PTHR48165">
    <property type="entry name" value="BNAC03G44900D PROTEIN"/>
    <property type="match status" value="1"/>
</dbReference>
<comment type="caution">
    <text evidence="1">The sequence shown here is derived from an EMBL/GenBank/DDBJ whole genome shotgun (WGS) entry which is preliminary data.</text>
</comment>